<dbReference type="HOGENOM" id="CLU_3287943_0_0_3"/>
<name>B4W3J6_9CYAN</name>
<dbReference type="STRING" id="118168.MC7420_2741"/>
<evidence type="ECO:0000313" key="2">
    <source>
        <dbReference type="Proteomes" id="UP000003835"/>
    </source>
</evidence>
<gene>
    <name evidence="1" type="ORF">MC7420_2741</name>
</gene>
<dbReference type="EMBL" id="DS989875">
    <property type="protein sequence ID" value="EDX71180.1"/>
    <property type="molecule type" value="Genomic_DNA"/>
</dbReference>
<sequence>MSSGVQKQHESNQTLLFPLIIGVGLRRSQPLFLEDLELLQ</sequence>
<dbReference type="AlphaFoldDB" id="B4W3J6"/>
<accession>B4W3J6</accession>
<protein>
    <submittedName>
        <fullName evidence="1">Uncharacterized protein</fullName>
    </submittedName>
</protein>
<proteinExistence type="predicted"/>
<evidence type="ECO:0000313" key="1">
    <source>
        <dbReference type="EMBL" id="EDX71180.1"/>
    </source>
</evidence>
<dbReference type="Proteomes" id="UP000003835">
    <property type="component" value="Unassembled WGS sequence"/>
</dbReference>
<organism evidence="1 2">
    <name type="scientific">Coleofasciculus chthonoplastes PCC 7420</name>
    <dbReference type="NCBI Taxonomy" id="118168"/>
    <lineage>
        <taxon>Bacteria</taxon>
        <taxon>Bacillati</taxon>
        <taxon>Cyanobacteriota</taxon>
        <taxon>Cyanophyceae</taxon>
        <taxon>Coleofasciculales</taxon>
        <taxon>Coleofasciculaceae</taxon>
        <taxon>Coleofasciculus</taxon>
    </lineage>
</organism>
<reference evidence="1 2" key="1">
    <citation type="submission" date="2008-07" db="EMBL/GenBank/DDBJ databases">
        <authorList>
            <person name="Tandeau de Marsac N."/>
            <person name="Ferriera S."/>
            <person name="Johnson J."/>
            <person name="Kravitz S."/>
            <person name="Beeson K."/>
            <person name="Sutton G."/>
            <person name="Rogers Y.-H."/>
            <person name="Friedman R."/>
            <person name="Frazier M."/>
            <person name="Venter J.C."/>
        </authorList>
    </citation>
    <scope>NUCLEOTIDE SEQUENCE [LARGE SCALE GENOMIC DNA]</scope>
    <source>
        <strain evidence="1 2">PCC 7420</strain>
    </source>
</reference>
<keyword evidence="2" id="KW-1185">Reference proteome</keyword>